<evidence type="ECO:0000313" key="2">
    <source>
        <dbReference type="EMBL" id="GGM81392.1"/>
    </source>
</evidence>
<dbReference type="SUPFAM" id="SSF53448">
    <property type="entry name" value="Nucleotide-diphospho-sugar transferases"/>
    <property type="match status" value="1"/>
</dbReference>
<sequence length="245" mass="27220">MHWNTESGAWPVNVIIMAGGKGTRLKPLTDNTHKSLIPVAGKPIIRHLIDHLAANGLRKIHISVGHLAEQVMGYLGDGRELGISIRYIHERISMGSIGAVTLEKRWPHEHFLVINGDIYSNFDIGGFCTHYFSHRADMAVLAVSNLMKVPYGVLEMGPDGGIRRFDEKPEYEWMVNAGVYLFNQNILNLMPKGIAYEGWQLVQAALQAGQHVVGVPHTSGYWIDIGSMETLRKAQEMSQIDAPAD</sequence>
<dbReference type="Pfam" id="PF00483">
    <property type="entry name" value="NTP_transferase"/>
    <property type="match status" value="1"/>
</dbReference>
<organism evidence="2 3">
    <name type="scientific">Dyadobacter beijingensis</name>
    <dbReference type="NCBI Taxonomy" id="365489"/>
    <lineage>
        <taxon>Bacteria</taxon>
        <taxon>Pseudomonadati</taxon>
        <taxon>Bacteroidota</taxon>
        <taxon>Cytophagia</taxon>
        <taxon>Cytophagales</taxon>
        <taxon>Spirosomataceae</taxon>
        <taxon>Dyadobacter</taxon>
    </lineage>
</organism>
<feature type="domain" description="Nucleotidyl transferase" evidence="1">
    <location>
        <begin position="14"/>
        <end position="236"/>
    </location>
</feature>
<dbReference type="Gene3D" id="3.90.550.10">
    <property type="entry name" value="Spore Coat Polysaccharide Biosynthesis Protein SpsA, Chain A"/>
    <property type="match status" value="1"/>
</dbReference>
<comment type="caution">
    <text evidence="2">The sequence shown here is derived from an EMBL/GenBank/DDBJ whole genome shotgun (WGS) entry which is preliminary data.</text>
</comment>
<gene>
    <name evidence="2" type="ORF">GCM10010967_11530</name>
</gene>
<dbReference type="PANTHER" id="PTHR22572">
    <property type="entry name" value="SUGAR-1-PHOSPHATE GUANYL TRANSFERASE"/>
    <property type="match status" value="1"/>
</dbReference>
<keyword evidence="3" id="KW-1185">Reference proteome</keyword>
<dbReference type="InterPro" id="IPR050486">
    <property type="entry name" value="Mannose-1P_guanyltransferase"/>
</dbReference>
<dbReference type="RefSeq" id="WP_019942523.1">
    <property type="nucleotide sequence ID" value="NZ_BMLI01000001.1"/>
</dbReference>
<dbReference type="InterPro" id="IPR029044">
    <property type="entry name" value="Nucleotide-diphossugar_trans"/>
</dbReference>
<protein>
    <recommendedName>
        <fullName evidence="1">Nucleotidyl transferase domain-containing protein</fullName>
    </recommendedName>
</protein>
<dbReference type="Proteomes" id="UP000632339">
    <property type="component" value="Unassembled WGS sequence"/>
</dbReference>
<evidence type="ECO:0000259" key="1">
    <source>
        <dbReference type="Pfam" id="PF00483"/>
    </source>
</evidence>
<reference evidence="3" key="1">
    <citation type="journal article" date="2019" name="Int. J. Syst. Evol. Microbiol.">
        <title>The Global Catalogue of Microorganisms (GCM) 10K type strain sequencing project: providing services to taxonomists for standard genome sequencing and annotation.</title>
        <authorList>
            <consortium name="The Broad Institute Genomics Platform"/>
            <consortium name="The Broad Institute Genome Sequencing Center for Infectious Disease"/>
            <person name="Wu L."/>
            <person name="Ma J."/>
        </authorList>
    </citation>
    <scope>NUCLEOTIDE SEQUENCE [LARGE SCALE GENOMIC DNA]</scope>
    <source>
        <strain evidence="3">CGMCC 1.6375</strain>
    </source>
</reference>
<name>A0ABQ2HJR3_9BACT</name>
<proteinExistence type="predicted"/>
<dbReference type="EMBL" id="BMLI01000001">
    <property type="protein sequence ID" value="GGM81392.1"/>
    <property type="molecule type" value="Genomic_DNA"/>
</dbReference>
<accession>A0ABQ2HJR3</accession>
<evidence type="ECO:0000313" key="3">
    <source>
        <dbReference type="Proteomes" id="UP000632339"/>
    </source>
</evidence>
<dbReference type="InterPro" id="IPR005835">
    <property type="entry name" value="NTP_transferase_dom"/>
</dbReference>